<protein>
    <submittedName>
        <fullName evidence="2">Alpha/beta hydrolase</fullName>
    </submittedName>
</protein>
<evidence type="ECO:0000313" key="3">
    <source>
        <dbReference type="Proteomes" id="UP000501130"/>
    </source>
</evidence>
<organism evidence="2 3">
    <name type="scientific">Limnobacter profundi</name>
    <dbReference type="NCBI Taxonomy" id="2732163"/>
    <lineage>
        <taxon>Bacteria</taxon>
        <taxon>Pseudomonadati</taxon>
        <taxon>Pseudomonadota</taxon>
        <taxon>Betaproteobacteria</taxon>
        <taxon>Burkholderiales</taxon>
        <taxon>Burkholderiaceae</taxon>
        <taxon>Limnobacter</taxon>
    </lineage>
</organism>
<dbReference type="PRINTS" id="PR00412">
    <property type="entry name" value="EPOXHYDRLASE"/>
</dbReference>
<dbReference type="PRINTS" id="PR00111">
    <property type="entry name" value="ABHYDROLASE"/>
</dbReference>
<keyword evidence="2" id="KW-0378">Hydrolase</keyword>
<dbReference type="Gene3D" id="3.40.50.1820">
    <property type="entry name" value="alpha/beta hydrolase"/>
    <property type="match status" value="1"/>
</dbReference>
<evidence type="ECO:0000313" key="2">
    <source>
        <dbReference type="EMBL" id="QJR30496.1"/>
    </source>
</evidence>
<keyword evidence="3" id="KW-1185">Reference proteome</keyword>
<feature type="domain" description="AB hydrolase-1" evidence="1">
    <location>
        <begin position="15"/>
        <end position="251"/>
    </location>
</feature>
<dbReference type="Pfam" id="PF00561">
    <property type="entry name" value="Abhydrolase_1"/>
    <property type="match status" value="1"/>
</dbReference>
<proteinExistence type="predicted"/>
<reference evidence="2 3" key="1">
    <citation type="submission" date="2020-05" db="EMBL/GenBank/DDBJ databases">
        <title>Compete genome of Limnobacter sp. SAORIC-580.</title>
        <authorList>
            <person name="Song J."/>
            <person name="Cho J.-C."/>
        </authorList>
    </citation>
    <scope>NUCLEOTIDE SEQUENCE [LARGE SCALE GENOMIC DNA]</scope>
    <source>
        <strain evidence="2 3">SAORIC-580</strain>
    </source>
</reference>
<dbReference type="InterPro" id="IPR050266">
    <property type="entry name" value="AB_hydrolase_sf"/>
</dbReference>
<name>A0ABX6N7Y3_9BURK</name>
<evidence type="ECO:0000259" key="1">
    <source>
        <dbReference type="Pfam" id="PF00561"/>
    </source>
</evidence>
<dbReference type="PANTHER" id="PTHR43798">
    <property type="entry name" value="MONOACYLGLYCEROL LIPASE"/>
    <property type="match status" value="1"/>
</dbReference>
<dbReference type="InterPro" id="IPR000639">
    <property type="entry name" value="Epox_hydrolase-like"/>
</dbReference>
<dbReference type="Proteomes" id="UP000501130">
    <property type="component" value="Chromosome"/>
</dbReference>
<accession>A0ABX6N7Y3</accession>
<dbReference type="GO" id="GO:0016787">
    <property type="term" value="F:hydrolase activity"/>
    <property type="evidence" value="ECO:0007669"/>
    <property type="project" value="UniProtKB-KW"/>
</dbReference>
<dbReference type="InterPro" id="IPR029058">
    <property type="entry name" value="AB_hydrolase_fold"/>
</dbReference>
<dbReference type="EMBL" id="CP053084">
    <property type="protein sequence ID" value="QJR30496.1"/>
    <property type="molecule type" value="Genomic_DNA"/>
</dbReference>
<sequence length="267" mass="28809">MTSVQPHVKEAGQGPAVLCLHANASHAGQWKGLMGLLADRFQLLAVDSYGSGQTPDWHSERTISLQDEVDLLMPVLDRMGEKFTLVGHSYGGAIALKIALLFPHRVKALALFEPTFFSVVEHESPSPNDVDGIRHAVAAAGAALDNGDPHLAAQHFIDFWMGQGSWAKTPEERKPAVAASVRNVRRWGHALFSEPTVLSSFGQLNVPVLYMVGGKSQLSAHAVAKRLVATLPSVELIEFAQMGHMGPVTHPDVVNEAISGFLQKVFS</sequence>
<dbReference type="SUPFAM" id="SSF53474">
    <property type="entry name" value="alpha/beta-Hydrolases"/>
    <property type="match status" value="1"/>
</dbReference>
<dbReference type="InterPro" id="IPR000073">
    <property type="entry name" value="AB_hydrolase_1"/>
</dbReference>
<gene>
    <name evidence="2" type="ORF">HKT17_12700</name>
</gene>
<dbReference type="RefSeq" id="WP_171100532.1">
    <property type="nucleotide sequence ID" value="NZ_CP053084.1"/>
</dbReference>